<dbReference type="PANTHER" id="PTHR12558">
    <property type="entry name" value="CELL DIVISION CYCLE 16,23,27"/>
    <property type="match status" value="1"/>
</dbReference>
<dbReference type="InterPro" id="IPR003921">
    <property type="entry name" value="Cell_synth_C"/>
</dbReference>
<dbReference type="STRING" id="1212489.Ldro_0308"/>
<dbReference type="EMBL" id="LNXY01000003">
    <property type="protein sequence ID" value="KTC92937.1"/>
    <property type="molecule type" value="Genomic_DNA"/>
</dbReference>
<dbReference type="SUPFAM" id="SSF48452">
    <property type="entry name" value="TPR-like"/>
    <property type="match status" value="4"/>
</dbReference>
<evidence type="ECO:0000256" key="1">
    <source>
        <dbReference type="PROSITE-ProRule" id="PRU00339"/>
    </source>
</evidence>
<feature type="repeat" description="TPR" evidence="1">
    <location>
        <begin position="328"/>
        <end position="361"/>
    </location>
</feature>
<dbReference type="GO" id="GO:0006011">
    <property type="term" value="P:UDP-alpha-D-glucose metabolic process"/>
    <property type="evidence" value="ECO:0007669"/>
    <property type="project" value="InterPro"/>
</dbReference>
<evidence type="ECO:0000313" key="3">
    <source>
        <dbReference type="Proteomes" id="UP000054736"/>
    </source>
</evidence>
<protein>
    <submittedName>
        <fullName evidence="2">Protein with TPR motifs (Protein-protein interaction motif)</fullName>
    </submittedName>
</protein>
<dbReference type="PANTHER" id="PTHR12558:SF13">
    <property type="entry name" value="CELL DIVISION CYCLE PROTEIN 27 HOMOLOG"/>
    <property type="match status" value="1"/>
</dbReference>
<dbReference type="Proteomes" id="UP000054736">
    <property type="component" value="Unassembled WGS sequence"/>
</dbReference>
<feature type="repeat" description="TPR" evidence="1">
    <location>
        <begin position="96"/>
        <end position="129"/>
    </location>
</feature>
<dbReference type="PROSITE" id="PS50005">
    <property type="entry name" value="TPR"/>
    <property type="match status" value="6"/>
</dbReference>
<accession>A0A0W0TBJ8</accession>
<reference evidence="2 3" key="1">
    <citation type="submission" date="2015-11" db="EMBL/GenBank/DDBJ databases">
        <title>Genomic analysis of 38 Legionella species identifies large and diverse effector repertoires.</title>
        <authorList>
            <person name="Burstein D."/>
            <person name="Amaro F."/>
            <person name="Zusman T."/>
            <person name="Lifshitz Z."/>
            <person name="Cohen O."/>
            <person name="Gilbert J.A."/>
            <person name="Pupko T."/>
            <person name="Shuman H.A."/>
            <person name="Segal G."/>
        </authorList>
    </citation>
    <scope>NUCLEOTIDE SEQUENCE [LARGE SCALE GENOMIC DNA]</scope>
    <source>
        <strain evidence="2 3">ATCC 700990</strain>
    </source>
</reference>
<dbReference type="GO" id="GO:0016020">
    <property type="term" value="C:membrane"/>
    <property type="evidence" value="ECO:0007669"/>
    <property type="project" value="InterPro"/>
</dbReference>
<sequence length="1034" mass="117050">MKLIYLILLSFFILTVHAEPVVFCDVSKGLDLINQETFSPSQIDMILTACDQISPNSPSVLLLHGLFARLKGQQDKQYTQAIQWLEKARAAAPQDLSIRLELATTYKMANQLANASQLYQQILSQDPQNRAALLGQAGILRLESQFNTAAIIYQNLLKNSPHDVDALNGMGWVKTAEKDLISATQFFQETLKIQPENQEALLALNKIKQTQSQQWGPNQLCNVSKGLILLNQAHSPFTEIKNILNICTLNKIDNTETQLLQGLLARKEAQTDKNYNDAFFWLKKAMQSAPKNDYAPALELALTYEWSEQLTNASLIYRNILNEDPENRAALLGQARVYRLEKKYSSALNIYQALLKKNPKDTDAFNGLGWLKFAENNYQAAIEYFRNTLAIQPLNKEAVIALSQIREAQLRPLSPTSACKINEGLKLLNQKAPPLDDIESIIKLCEQEKPQGSEVALLRGLLARYEAQRSKNYDDAISWLQKAMRSAEPKNFTPALELGVTYEWANQPKKAQIVYDQVLTQDKNNRAALLGEGRVLRRLSLFEQASLVYEQLLVKNQQDIDAINGLGWVEFAKNNLKQATQFFENSLKIQPKNEEAALALKQISETMRQQQLAAISKAPVLCEADQGLILLNQPNPPIAQIEAILARCDRYTTNQTSNLMLHGLLARYEAKKNNKYKTAITWLKFAMETAEPGNLMPAMELAVTYEWAQVPRKALVIYQQILAKKPDDRAALFGEARALRSLFQVRDAMMIYQQMLRKSPTDTEALNGLGETLITNYELKKARQVLSESLALNPYNNQTLTDLKTLDKTTKNILGLTKGHYVVPPRSSDGINLFYFRNLNATDGFTLFATHNTAQIESNFAAGPSLLPNNSLLLGYQHIIPNQYGWQLSYDGRQHNGLPYESRIFGSTNVFVLRNLQWFGGLRVDFPRPWKTQLVVSGLTVVTPLPVNITVTGFWAFQQIGGYNSSYSLDFSKEVNNRFFYDIGPSYLEQQKSWEVHGRLIFPIFKNQALVAEGSHYFFNRSTYLTGGWRIYWQ</sequence>
<proteinExistence type="predicted"/>
<dbReference type="InterPro" id="IPR019734">
    <property type="entry name" value="TPR_rpt"/>
</dbReference>
<organism evidence="2 3">
    <name type="scientific">Legionella drozanskii LLAP-1</name>
    <dbReference type="NCBI Taxonomy" id="1212489"/>
    <lineage>
        <taxon>Bacteria</taxon>
        <taxon>Pseudomonadati</taxon>
        <taxon>Pseudomonadota</taxon>
        <taxon>Gammaproteobacteria</taxon>
        <taxon>Legionellales</taxon>
        <taxon>Legionellaceae</taxon>
        <taxon>Legionella</taxon>
    </lineage>
</organism>
<name>A0A0W0TBJ8_9GAMM</name>
<dbReference type="Pfam" id="PF14559">
    <property type="entry name" value="TPR_19"/>
    <property type="match status" value="1"/>
</dbReference>
<dbReference type="PATRIC" id="fig|1212489.4.peg.319"/>
<dbReference type="Pfam" id="PF13432">
    <property type="entry name" value="TPR_16"/>
    <property type="match status" value="1"/>
</dbReference>
<feature type="repeat" description="TPR" evidence="1">
    <location>
        <begin position="763"/>
        <end position="796"/>
    </location>
</feature>
<keyword evidence="3" id="KW-1185">Reference proteome</keyword>
<dbReference type="OrthoDB" id="5630463at2"/>
<gene>
    <name evidence="2" type="ORF">Ldro_0308</name>
</gene>
<dbReference type="Gene3D" id="1.25.40.10">
    <property type="entry name" value="Tetratricopeptide repeat domain"/>
    <property type="match status" value="5"/>
</dbReference>
<feature type="repeat" description="TPR" evidence="1">
    <location>
        <begin position="560"/>
        <end position="593"/>
    </location>
</feature>
<dbReference type="InterPro" id="IPR011990">
    <property type="entry name" value="TPR-like_helical_dom_sf"/>
</dbReference>
<dbReference type="PRINTS" id="PR01441">
    <property type="entry name" value="CELLSNTHASEC"/>
</dbReference>
<comment type="caution">
    <text evidence="2">The sequence shown here is derived from an EMBL/GenBank/DDBJ whole genome shotgun (WGS) entry which is preliminary data.</text>
</comment>
<keyword evidence="1" id="KW-0802">TPR repeat</keyword>
<dbReference type="SMART" id="SM00028">
    <property type="entry name" value="TPR"/>
    <property type="match status" value="12"/>
</dbReference>
<feature type="repeat" description="TPR" evidence="1">
    <location>
        <begin position="362"/>
        <end position="395"/>
    </location>
</feature>
<feature type="repeat" description="TPR" evidence="1">
    <location>
        <begin position="164"/>
        <end position="197"/>
    </location>
</feature>
<evidence type="ECO:0000313" key="2">
    <source>
        <dbReference type="EMBL" id="KTC92937.1"/>
    </source>
</evidence>
<dbReference type="AlphaFoldDB" id="A0A0W0TBJ8"/>
<dbReference type="RefSeq" id="WP_058494668.1">
    <property type="nucleotide sequence ID" value="NZ_CAAAIU010000003.1"/>
</dbReference>